<dbReference type="EMBL" id="ML996092">
    <property type="protein sequence ID" value="KAF2149128.1"/>
    <property type="molecule type" value="Genomic_DNA"/>
</dbReference>
<dbReference type="InterPro" id="IPR032477">
    <property type="entry name" value="Glyco_hydro_64"/>
</dbReference>
<protein>
    <submittedName>
        <fullName evidence="3">Glycoside hydrolase family 64 protein</fullName>
    </submittedName>
</protein>
<dbReference type="PROSITE" id="PS52006">
    <property type="entry name" value="GH64"/>
    <property type="match status" value="1"/>
</dbReference>
<keyword evidence="3" id="KW-0378">Hydrolase</keyword>
<dbReference type="AlphaFoldDB" id="A0A9P4MDF4"/>
<evidence type="ECO:0000256" key="1">
    <source>
        <dbReference type="SAM" id="SignalP"/>
    </source>
</evidence>
<dbReference type="InterPro" id="IPR037398">
    <property type="entry name" value="Glyco_hydro_64_fam"/>
</dbReference>
<sequence>MRLNLWTLVATLSIATRSLAAPVLTVHPGNAGDLTISAETTINGTRPLTNATRPAIDAVQATEKLPLTFTNNFAGNINAYVTGLNSQNEIVILQPDGSWYTPTGSYSTPNPITANIAIPVGGLGSKVEIALPGYISSARIWFAAGELKFFLVNDGNGNPSLVEPSASNPEDPSAGVSWGFVELTNTEEGGLYANISYVDFVGLPLGMSMVAGDGSVQSTPGLQAGAVTSICNDLQAQAAKDGQPWDQLCQVDSSGNPLRITAPPDFIAVNPNAWAGYYDDYINEVWTKYTTQKLIINTQGSAGNVSCQVSGDVLSCAGAGRDFSKPSVNDIWGCNSGPFGIKSTDNGVYAAIVPRLCAAFDRTTLCLDGGDVQPNLPASSYYTIGPTNWYSAIVHKYEIQNKGYAFCYDDVNPDGDENASGVVVNLNPQSLSITIGGS</sequence>
<feature type="signal peptide" evidence="1">
    <location>
        <begin position="1"/>
        <end position="20"/>
    </location>
</feature>
<dbReference type="PANTHER" id="PTHR38165:SF1">
    <property type="entry name" value="GLUCANASE B"/>
    <property type="match status" value="1"/>
</dbReference>
<dbReference type="InterPro" id="IPR037176">
    <property type="entry name" value="Osmotin/thaumatin-like_sf"/>
</dbReference>
<feature type="domain" description="GH64" evidence="2">
    <location>
        <begin position="62"/>
        <end position="428"/>
    </location>
</feature>
<gene>
    <name evidence="3" type="ORF">K461DRAFT_301700</name>
</gene>
<keyword evidence="4" id="KW-1185">Reference proteome</keyword>
<organism evidence="3 4">
    <name type="scientific">Myriangium duriaei CBS 260.36</name>
    <dbReference type="NCBI Taxonomy" id="1168546"/>
    <lineage>
        <taxon>Eukaryota</taxon>
        <taxon>Fungi</taxon>
        <taxon>Dikarya</taxon>
        <taxon>Ascomycota</taxon>
        <taxon>Pezizomycotina</taxon>
        <taxon>Dothideomycetes</taxon>
        <taxon>Dothideomycetidae</taxon>
        <taxon>Myriangiales</taxon>
        <taxon>Myriangiaceae</taxon>
        <taxon>Myriangium</taxon>
    </lineage>
</organism>
<dbReference type="Gene3D" id="3.30.920.50">
    <property type="entry name" value="Beta-1,3-glucanase, C-terminal domain"/>
    <property type="match status" value="1"/>
</dbReference>
<evidence type="ECO:0000313" key="4">
    <source>
        <dbReference type="Proteomes" id="UP000799439"/>
    </source>
</evidence>
<dbReference type="CDD" id="cd09220">
    <property type="entry name" value="GH64-GluB-like"/>
    <property type="match status" value="1"/>
</dbReference>
<dbReference type="GO" id="GO:0016787">
    <property type="term" value="F:hydrolase activity"/>
    <property type="evidence" value="ECO:0007669"/>
    <property type="project" value="UniProtKB-KW"/>
</dbReference>
<evidence type="ECO:0000313" key="3">
    <source>
        <dbReference type="EMBL" id="KAF2149128.1"/>
    </source>
</evidence>
<dbReference type="PANTHER" id="PTHR38165">
    <property type="match status" value="1"/>
</dbReference>
<dbReference type="Proteomes" id="UP000799439">
    <property type="component" value="Unassembled WGS sequence"/>
</dbReference>
<dbReference type="Gene3D" id="2.60.110.10">
    <property type="entry name" value="Thaumatin"/>
    <property type="match status" value="1"/>
</dbReference>
<dbReference type="InterPro" id="IPR042517">
    <property type="entry name" value="Glyco_hydro_64_N_2"/>
</dbReference>
<accession>A0A9P4MDF4</accession>
<dbReference type="Pfam" id="PF16483">
    <property type="entry name" value="Glyco_hydro_64"/>
    <property type="match status" value="1"/>
</dbReference>
<feature type="chain" id="PRO_5040417612" evidence="1">
    <location>
        <begin position="21"/>
        <end position="438"/>
    </location>
</feature>
<dbReference type="OrthoDB" id="10058186at2759"/>
<evidence type="ECO:0000259" key="2">
    <source>
        <dbReference type="PROSITE" id="PS52006"/>
    </source>
</evidence>
<proteinExistence type="predicted"/>
<comment type="caution">
    <text evidence="3">The sequence shown here is derived from an EMBL/GenBank/DDBJ whole genome shotgun (WGS) entry which is preliminary data.</text>
</comment>
<reference evidence="3" key="1">
    <citation type="journal article" date="2020" name="Stud. Mycol.">
        <title>101 Dothideomycetes genomes: a test case for predicting lifestyles and emergence of pathogens.</title>
        <authorList>
            <person name="Haridas S."/>
            <person name="Albert R."/>
            <person name="Binder M."/>
            <person name="Bloem J."/>
            <person name="Labutti K."/>
            <person name="Salamov A."/>
            <person name="Andreopoulos B."/>
            <person name="Baker S."/>
            <person name="Barry K."/>
            <person name="Bills G."/>
            <person name="Bluhm B."/>
            <person name="Cannon C."/>
            <person name="Castanera R."/>
            <person name="Culley D."/>
            <person name="Daum C."/>
            <person name="Ezra D."/>
            <person name="Gonzalez J."/>
            <person name="Henrissat B."/>
            <person name="Kuo A."/>
            <person name="Liang C."/>
            <person name="Lipzen A."/>
            <person name="Lutzoni F."/>
            <person name="Magnuson J."/>
            <person name="Mondo S."/>
            <person name="Nolan M."/>
            <person name="Ohm R."/>
            <person name="Pangilinan J."/>
            <person name="Park H.-J."/>
            <person name="Ramirez L."/>
            <person name="Alfaro M."/>
            <person name="Sun H."/>
            <person name="Tritt A."/>
            <person name="Yoshinaga Y."/>
            <person name="Zwiers L.-H."/>
            <person name="Turgeon B."/>
            <person name="Goodwin S."/>
            <person name="Spatafora J."/>
            <person name="Crous P."/>
            <person name="Grigoriev I."/>
        </authorList>
    </citation>
    <scope>NUCLEOTIDE SEQUENCE</scope>
    <source>
        <strain evidence="3">CBS 260.36</strain>
    </source>
</reference>
<name>A0A9P4MDF4_9PEZI</name>
<keyword evidence="1" id="KW-0732">Signal</keyword>